<gene>
    <name evidence="1" type="ORF">C7380_1346</name>
</gene>
<keyword evidence="2" id="KW-1185">Reference proteome</keyword>
<proteinExistence type="predicted"/>
<dbReference type="Proteomes" id="UP000245921">
    <property type="component" value="Unassembled WGS sequence"/>
</dbReference>
<dbReference type="AlphaFoldDB" id="A0AA45C4I4"/>
<comment type="caution">
    <text evidence="1">The sequence shown here is derived from an EMBL/GenBank/DDBJ whole genome shotgun (WGS) entry which is preliminary data.</text>
</comment>
<dbReference type="Gene3D" id="3.10.530.10">
    <property type="entry name" value="CPE0013-like"/>
    <property type="match status" value="1"/>
</dbReference>
<dbReference type="InterPro" id="IPR036593">
    <property type="entry name" value="CPE0013-like_sf"/>
</dbReference>
<sequence length="126" mass="14438">MKLFEERMTCVNCPVGCKVTIKFYEDKTIESIEGNRCEKGRQFVIDEIIDPKRTLVTSILVKNGKQPLTSVKSDKPLPLKFVEEAMKIIRKTVVKAPVKRGDILIKKIYEDVNIISTRSVEKEELP</sequence>
<organism evidence="1 2">
    <name type="scientific">Oceanotoga teriensis</name>
    <dbReference type="NCBI Taxonomy" id="515440"/>
    <lineage>
        <taxon>Bacteria</taxon>
        <taxon>Thermotogati</taxon>
        <taxon>Thermotogota</taxon>
        <taxon>Thermotogae</taxon>
        <taxon>Petrotogales</taxon>
        <taxon>Petrotogaceae</taxon>
        <taxon>Oceanotoga</taxon>
    </lineage>
</organism>
<dbReference type="EMBL" id="QGGI01000034">
    <property type="protein sequence ID" value="PWJ85514.1"/>
    <property type="molecule type" value="Genomic_DNA"/>
</dbReference>
<dbReference type="RefSeq" id="WP_109606653.1">
    <property type="nucleotide sequence ID" value="NZ_JAMHJO010000002.1"/>
</dbReference>
<reference evidence="1 2" key="1">
    <citation type="submission" date="2018-05" db="EMBL/GenBank/DDBJ databases">
        <title>Genomic Encyclopedia of Type Strains, Phase IV (KMG-IV): sequencing the most valuable type-strain genomes for metagenomic binning, comparative biology and taxonomic classification.</title>
        <authorList>
            <person name="Goeker M."/>
        </authorList>
    </citation>
    <scope>NUCLEOTIDE SEQUENCE [LARGE SCALE GENOMIC DNA]</scope>
    <source>
        <strain evidence="1 2">DSM 24906</strain>
    </source>
</reference>
<dbReference type="PANTHER" id="PTHR39450:SF1">
    <property type="entry name" value="DUF1667 DOMAIN-CONTAINING PROTEIN"/>
    <property type="match status" value="1"/>
</dbReference>
<dbReference type="Pfam" id="PF07892">
    <property type="entry name" value="DUF1667"/>
    <property type="match status" value="1"/>
</dbReference>
<evidence type="ECO:0000313" key="1">
    <source>
        <dbReference type="EMBL" id="PWJ85514.1"/>
    </source>
</evidence>
<accession>A0AA45C4I4</accession>
<name>A0AA45C4I4_9BACT</name>
<evidence type="ECO:0000313" key="2">
    <source>
        <dbReference type="Proteomes" id="UP000245921"/>
    </source>
</evidence>
<protein>
    <submittedName>
        <fullName evidence="1">CxxC motif-containing protein</fullName>
    </submittedName>
</protein>
<dbReference type="SUPFAM" id="SSF160148">
    <property type="entry name" value="CPE0013-like"/>
    <property type="match status" value="1"/>
</dbReference>
<dbReference type="PANTHER" id="PTHR39450">
    <property type="entry name" value="MOLYBDOPTERIN OXIDOREDUCTASE, 4FE-4S CLUSTER-BINDING SUBUNIT"/>
    <property type="match status" value="1"/>
</dbReference>
<dbReference type="InterPro" id="IPR012460">
    <property type="entry name" value="DUF1667"/>
</dbReference>